<dbReference type="InterPro" id="IPR010096">
    <property type="entry name" value="NADH-Q_OxRdtase_suN/2"/>
</dbReference>
<dbReference type="GO" id="GO:0048038">
    <property type="term" value="F:quinone binding"/>
    <property type="evidence" value="ECO:0007669"/>
    <property type="project" value="UniProtKB-KW"/>
</dbReference>
<proteinExistence type="inferred from homology"/>
<keyword evidence="9" id="KW-1185">Reference proteome</keyword>
<comment type="caution">
    <text evidence="8">The sequence shown here is derived from an EMBL/GenBank/DDBJ whole genome shotgun (WGS) entry which is preliminary data.</text>
</comment>
<dbReference type="AlphaFoldDB" id="A0A9W6LKI6"/>
<sequence>MGQYTALVPEIILSVLFLLYFVVGLITKKREINGGIVLAISIITALTLFSSYGTAFGGMFVADSFSQSLKLVFLINLFLCVLISLKYEKIRDELFYEYSLLMILSTLAMMLIVSSRDLIPLFLSVELMSLGVYLLSGFIAKDLRSNEASMKYYILGSFASAIFLFGIAALYGTTGTTNFSAILEALKNQTNLTVYHFAGVFAVLTALSFKAGCAPFHQWSPDVYEGAPTTVTAFMSVGPKAAAVGALGRLIFEGLSTQPQLWLTPLIFIALLTMAIGNILALRQNNIKRLLAYSSIAHAGYVMLAVLSSTPEGLSSIVFYMLVYAFMNIGAFAVVLALPEGERIEGYKGIYHNNPTLAICMLAFMFSLAGIPPFGGFIAKFLVFKAVIQAGYVWVALMGIIFSILSAYYYLRIVVKMFFTSPDTQQLQKYLIPSNLKLAILFNTIFILALGIIPDVFHVRIYY</sequence>
<keyword evidence="3 5" id="KW-1133">Transmembrane helix</keyword>
<dbReference type="Proteomes" id="UP001144297">
    <property type="component" value="Unassembled WGS sequence"/>
</dbReference>
<feature type="transmembrane region" description="Helical" evidence="5">
    <location>
        <begin position="317"/>
        <end position="338"/>
    </location>
</feature>
<feature type="transmembrane region" description="Helical" evidence="5">
    <location>
        <begin position="263"/>
        <end position="283"/>
    </location>
</feature>
<evidence type="ECO:0000256" key="5">
    <source>
        <dbReference type="HAMAP-Rule" id="MF_00445"/>
    </source>
</evidence>
<keyword evidence="5" id="KW-1278">Translocase</keyword>
<feature type="transmembrane region" description="Helical" evidence="5">
    <location>
        <begin position="290"/>
        <end position="311"/>
    </location>
</feature>
<evidence type="ECO:0000256" key="3">
    <source>
        <dbReference type="ARBA" id="ARBA00022989"/>
    </source>
</evidence>
<feature type="transmembrane region" description="Helical" evidence="5">
    <location>
        <begin position="68"/>
        <end position="87"/>
    </location>
</feature>
<organism evidence="8 9">
    <name type="scientific">Thermodesulfovibrio yellowstonii</name>
    <dbReference type="NCBI Taxonomy" id="28262"/>
    <lineage>
        <taxon>Bacteria</taxon>
        <taxon>Pseudomonadati</taxon>
        <taxon>Nitrospirota</taxon>
        <taxon>Thermodesulfovibrionia</taxon>
        <taxon>Thermodesulfovibrionales</taxon>
        <taxon>Thermodesulfovibrionaceae</taxon>
        <taxon>Thermodesulfovibrio</taxon>
    </lineage>
</organism>
<dbReference type="GO" id="GO:0005886">
    <property type="term" value="C:plasma membrane"/>
    <property type="evidence" value="ECO:0007669"/>
    <property type="project" value="UniProtKB-SubCell"/>
</dbReference>
<feature type="transmembrane region" description="Helical" evidence="5">
    <location>
        <begin position="38"/>
        <end position="62"/>
    </location>
</feature>
<keyword evidence="5" id="KW-0813">Transport</keyword>
<dbReference type="GO" id="GO:0012505">
    <property type="term" value="C:endomembrane system"/>
    <property type="evidence" value="ECO:0007669"/>
    <property type="project" value="UniProtKB-SubCell"/>
</dbReference>
<dbReference type="GO" id="GO:0008137">
    <property type="term" value="F:NADH dehydrogenase (ubiquinone) activity"/>
    <property type="evidence" value="ECO:0007669"/>
    <property type="project" value="InterPro"/>
</dbReference>
<keyword evidence="4 5" id="KW-0472">Membrane</keyword>
<feature type="transmembrane region" description="Helical" evidence="5">
    <location>
        <begin position="6"/>
        <end position="26"/>
    </location>
</feature>
<feature type="transmembrane region" description="Helical" evidence="5">
    <location>
        <begin position="230"/>
        <end position="251"/>
    </location>
</feature>
<feature type="transmembrane region" description="Helical" evidence="5">
    <location>
        <begin position="438"/>
        <end position="457"/>
    </location>
</feature>
<evidence type="ECO:0000313" key="8">
    <source>
        <dbReference type="EMBL" id="GLI53659.1"/>
    </source>
</evidence>
<keyword evidence="5" id="KW-1003">Cell membrane</keyword>
<feature type="transmembrane region" description="Helical" evidence="5">
    <location>
        <begin position="391"/>
        <end position="411"/>
    </location>
</feature>
<dbReference type="GO" id="GO:0050136">
    <property type="term" value="F:NADH dehydrogenase (quinone) (non-electrogenic) activity"/>
    <property type="evidence" value="ECO:0007669"/>
    <property type="project" value="UniProtKB-UniRule"/>
</dbReference>
<evidence type="ECO:0000259" key="7">
    <source>
        <dbReference type="Pfam" id="PF00361"/>
    </source>
</evidence>
<dbReference type="HAMAP" id="MF_00445">
    <property type="entry name" value="NDH1_NuoN_1"/>
    <property type="match status" value="1"/>
</dbReference>
<keyword evidence="5" id="KW-0520">NAD</keyword>
<feature type="domain" description="NADH:quinone oxidoreductase/Mrp antiporter transmembrane" evidence="7">
    <location>
        <begin position="115"/>
        <end position="405"/>
    </location>
</feature>
<feature type="transmembrane region" description="Helical" evidence="5">
    <location>
        <begin position="192"/>
        <end position="209"/>
    </location>
</feature>
<evidence type="ECO:0000256" key="1">
    <source>
        <dbReference type="ARBA" id="ARBA00004127"/>
    </source>
</evidence>
<comment type="subcellular location">
    <subcellularLocation>
        <location evidence="5">Cell membrane</location>
        <topology evidence="5">Multi-pass membrane protein</topology>
    </subcellularLocation>
    <subcellularLocation>
        <location evidence="1">Endomembrane system</location>
        <topology evidence="1">Multi-pass membrane protein</topology>
    </subcellularLocation>
    <subcellularLocation>
        <location evidence="6">Membrane</location>
        <topology evidence="6">Multi-pass membrane protein</topology>
    </subcellularLocation>
</comment>
<dbReference type="GO" id="GO:0042773">
    <property type="term" value="P:ATP synthesis coupled electron transport"/>
    <property type="evidence" value="ECO:0007669"/>
    <property type="project" value="InterPro"/>
</dbReference>
<feature type="transmembrane region" description="Helical" evidence="5">
    <location>
        <begin position="152"/>
        <end position="172"/>
    </location>
</feature>
<reference evidence="8" key="1">
    <citation type="submission" date="2022-12" db="EMBL/GenBank/DDBJ databases">
        <title>Reference genome sequencing for broad-spectrum identification of bacterial and archaeal isolates by mass spectrometry.</title>
        <authorList>
            <person name="Sekiguchi Y."/>
            <person name="Tourlousse D.M."/>
        </authorList>
    </citation>
    <scope>NUCLEOTIDE SEQUENCE</scope>
    <source>
        <strain evidence="8">TSL-P1</strain>
    </source>
</reference>
<comment type="function">
    <text evidence="5">NDH-1 shuttles electrons from NADH, via FMN and iron-sulfur (Fe-S) centers, to quinones in the respiratory chain. The immediate electron acceptor for the enzyme in this species is believed to be ubiquinone. Couples the redox reaction to proton translocation (for every two electrons transferred, four hydrogen ions are translocated across the cytoplasmic membrane), and thus conserves the redox energy in a proton gradient.</text>
</comment>
<dbReference type="InterPro" id="IPR001750">
    <property type="entry name" value="ND/Mrp_TM"/>
</dbReference>
<evidence type="ECO:0000256" key="2">
    <source>
        <dbReference type="ARBA" id="ARBA00022692"/>
    </source>
</evidence>
<dbReference type="EC" id="7.1.1.-" evidence="5"/>
<keyword evidence="5" id="KW-0830">Ubiquinone</keyword>
<feature type="transmembrane region" description="Helical" evidence="5">
    <location>
        <begin position="94"/>
        <end position="113"/>
    </location>
</feature>
<keyword evidence="2 5" id="KW-0812">Transmembrane</keyword>
<evidence type="ECO:0000256" key="6">
    <source>
        <dbReference type="RuleBase" id="RU000320"/>
    </source>
</evidence>
<dbReference type="Pfam" id="PF00361">
    <property type="entry name" value="Proton_antipo_M"/>
    <property type="match status" value="1"/>
</dbReference>
<dbReference type="PANTHER" id="PTHR22773">
    <property type="entry name" value="NADH DEHYDROGENASE"/>
    <property type="match status" value="1"/>
</dbReference>
<feature type="transmembrane region" description="Helical" evidence="5">
    <location>
        <begin position="359"/>
        <end position="379"/>
    </location>
</feature>
<comment type="catalytic activity">
    <reaction evidence="5">
        <text>a quinone + NADH + 5 H(+)(in) = a quinol + NAD(+) + 4 H(+)(out)</text>
        <dbReference type="Rhea" id="RHEA:57888"/>
        <dbReference type="ChEBI" id="CHEBI:15378"/>
        <dbReference type="ChEBI" id="CHEBI:24646"/>
        <dbReference type="ChEBI" id="CHEBI:57540"/>
        <dbReference type="ChEBI" id="CHEBI:57945"/>
        <dbReference type="ChEBI" id="CHEBI:132124"/>
    </reaction>
</comment>
<keyword evidence="5" id="KW-0874">Quinone</keyword>
<gene>
    <name evidence="8" type="primary">nuoN1</name>
    <name evidence="5" type="synonym">nuoN</name>
    <name evidence="8" type="ORF">TISLANDTSLP1_13520</name>
</gene>
<evidence type="ECO:0000313" key="9">
    <source>
        <dbReference type="Proteomes" id="UP001144297"/>
    </source>
</evidence>
<accession>A0A9W6LKI6</accession>
<evidence type="ECO:0000256" key="4">
    <source>
        <dbReference type="ARBA" id="ARBA00023136"/>
    </source>
</evidence>
<dbReference type="NCBIfam" id="TIGR01770">
    <property type="entry name" value="NDH_I_N"/>
    <property type="match status" value="1"/>
</dbReference>
<protein>
    <recommendedName>
        <fullName evidence="5">NADH-quinone oxidoreductase subunit N</fullName>
        <ecNumber evidence="5">7.1.1.-</ecNumber>
    </recommendedName>
    <alternativeName>
        <fullName evidence="5">NADH dehydrogenase I subunit N</fullName>
    </alternativeName>
    <alternativeName>
        <fullName evidence="5">NDH-1 subunit N</fullName>
    </alternativeName>
</protein>
<comment type="subunit">
    <text evidence="5">NDH-1 is composed of 14 different subunits. Subunits NuoA, H, J, K, L, M, N constitute the membrane sector of the complex.</text>
</comment>
<dbReference type="EMBL" id="BSDX01000001">
    <property type="protein sequence ID" value="GLI53659.1"/>
    <property type="molecule type" value="Genomic_DNA"/>
</dbReference>
<feature type="transmembrane region" description="Helical" evidence="5">
    <location>
        <begin position="119"/>
        <end position="140"/>
    </location>
</feature>
<comment type="similarity">
    <text evidence="5">Belongs to the complex I subunit 2 family.</text>
</comment>
<name>A0A9W6LKI6_9BACT</name>